<comment type="caution">
    <text evidence="2">The sequence shown here is derived from an EMBL/GenBank/DDBJ whole genome shotgun (WGS) entry which is preliminary data.</text>
</comment>
<evidence type="ECO:0000256" key="1">
    <source>
        <dbReference type="SAM" id="MobiDB-lite"/>
    </source>
</evidence>
<dbReference type="EMBL" id="JACHEF010000012">
    <property type="protein sequence ID" value="MBB6413987.1"/>
    <property type="molecule type" value="Genomic_DNA"/>
</dbReference>
<reference evidence="2 3" key="1">
    <citation type="submission" date="2020-08" db="EMBL/GenBank/DDBJ databases">
        <title>Genomic Encyclopedia of Type Strains, Phase IV (KMG-IV): sequencing the most valuable type-strain genomes for metagenomic binning, comparative biology and taxonomic classification.</title>
        <authorList>
            <person name="Goeker M."/>
        </authorList>
    </citation>
    <scope>NUCLEOTIDE SEQUENCE [LARGE SCALE GENOMIC DNA]</scope>
    <source>
        <strain evidence="2 3">DSM 100039</strain>
    </source>
</reference>
<proteinExistence type="predicted"/>
<evidence type="ECO:0000313" key="3">
    <source>
        <dbReference type="Proteomes" id="UP000556329"/>
    </source>
</evidence>
<name>A0A841PFL6_9HYPH</name>
<keyword evidence="3" id="KW-1185">Reference proteome</keyword>
<gene>
    <name evidence="2" type="ORF">HNQ71_006696</name>
</gene>
<evidence type="ECO:0000313" key="2">
    <source>
        <dbReference type="EMBL" id="MBB6413987.1"/>
    </source>
</evidence>
<dbReference type="Proteomes" id="UP000556329">
    <property type="component" value="Unassembled WGS sequence"/>
</dbReference>
<feature type="region of interest" description="Disordered" evidence="1">
    <location>
        <begin position="116"/>
        <end position="149"/>
    </location>
</feature>
<sequence length="200" mass="22630">MKLGARPHVDCRAASTRRSVRYGAILWRGTPNNNQKALKIGRQQRTFIVSGTFRAWSLSVRLPVLHWDRRSACVWTSPYAYLGLPAMARRSSRPVRSVDLATGPYDQALAVRPWRRPTGVQRHHHPCGSPRRGGAVLSQPRQDNDERSPRLSRFLAASGLCRPFTPCLKRRDFRNGVAHLLMCLRHPQQIGRAEPLGNLT</sequence>
<protein>
    <submittedName>
        <fullName evidence="2">Uncharacterized protein</fullName>
    </submittedName>
</protein>
<accession>A0A841PFL6</accession>
<organism evidence="2 3">
    <name type="scientific">Mesorhizobium sangaii</name>
    <dbReference type="NCBI Taxonomy" id="505389"/>
    <lineage>
        <taxon>Bacteria</taxon>
        <taxon>Pseudomonadati</taxon>
        <taxon>Pseudomonadota</taxon>
        <taxon>Alphaproteobacteria</taxon>
        <taxon>Hyphomicrobiales</taxon>
        <taxon>Phyllobacteriaceae</taxon>
        <taxon>Mesorhizobium</taxon>
    </lineage>
</organism>
<dbReference type="AlphaFoldDB" id="A0A841PFL6"/>